<dbReference type="AlphaFoldDB" id="A0A645AYP2"/>
<keyword evidence="1" id="KW-0597">Phosphoprotein</keyword>
<feature type="domain" description="Response regulatory" evidence="2">
    <location>
        <begin position="5"/>
        <end position="118"/>
    </location>
</feature>
<dbReference type="GO" id="GO:0000160">
    <property type="term" value="P:phosphorelay signal transduction system"/>
    <property type="evidence" value="ECO:0007669"/>
    <property type="project" value="InterPro"/>
</dbReference>
<comment type="caution">
    <text evidence="3">The sequence shown here is derived from an EMBL/GenBank/DDBJ whole genome shotgun (WGS) entry which is preliminary data.</text>
</comment>
<dbReference type="EMBL" id="VSSQ01016503">
    <property type="protein sequence ID" value="MPM57906.1"/>
    <property type="molecule type" value="Genomic_DNA"/>
</dbReference>
<protein>
    <submittedName>
        <fullName evidence="3">Polar-differentiation response regulator DivK</fullName>
    </submittedName>
</protein>
<name>A0A645AYP2_9ZZZZ</name>
<evidence type="ECO:0000313" key="3">
    <source>
        <dbReference type="EMBL" id="MPM57906.1"/>
    </source>
</evidence>
<sequence length="134" mass="15172">MSRPLILIAEDLDSNFLFLKIVLSKKYDIIWAKNGESAVKMYTEYNPDLILMDIKMPVMDGLASTRAIREISPTVPIVVQTANAFESDHQKAKEAGATDIITKPIKITHLTSLVDKYLEDIKETSFPEDIYDHD</sequence>
<dbReference type="InterPro" id="IPR001789">
    <property type="entry name" value="Sig_transdc_resp-reg_receiver"/>
</dbReference>
<dbReference type="Gene3D" id="3.40.50.2300">
    <property type="match status" value="1"/>
</dbReference>
<dbReference type="Pfam" id="PF00072">
    <property type="entry name" value="Response_reg"/>
    <property type="match status" value="1"/>
</dbReference>
<gene>
    <name evidence="3" type="primary">divK_9</name>
    <name evidence="3" type="ORF">SDC9_104735</name>
</gene>
<dbReference type="PROSITE" id="PS50110">
    <property type="entry name" value="RESPONSE_REGULATORY"/>
    <property type="match status" value="1"/>
</dbReference>
<dbReference type="SMART" id="SM00448">
    <property type="entry name" value="REC"/>
    <property type="match status" value="1"/>
</dbReference>
<dbReference type="PANTHER" id="PTHR44591:SF3">
    <property type="entry name" value="RESPONSE REGULATORY DOMAIN-CONTAINING PROTEIN"/>
    <property type="match status" value="1"/>
</dbReference>
<dbReference type="InterPro" id="IPR050595">
    <property type="entry name" value="Bact_response_regulator"/>
</dbReference>
<evidence type="ECO:0000259" key="2">
    <source>
        <dbReference type="PROSITE" id="PS50110"/>
    </source>
</evidence>
<organism evidence="3">
    <name type="scientific">bioreactor metagenome</name>
    <dbReference type="NCBI Taxonomy" id="1076179"/>
    <lineage>
        <taxon>unclassified sequences</taxon>
        <taxon>metagenomes</taxon>
        <taxon>ecological metagenomes</taxon>
    </lineage>
</organism>
<dbReference type="CDD" id="cd17546">
    <property type="entry name" value="REC_hyHK_CKI1_RcsC-like"/>
    <property type="match status" value="1"/>
</dbReference>
<dbReference type="InterPro" id="IPR011006">
    <property type="entry name" value="CheY-like_superfamily"/>
</dbReference>
<dbReference type="PANTHER" id="PTHR44591">
    <property type="entry name" value="STRESS RESPONSE REGULATOR PROTEIN 1"/>
    <property type="match status" value="1"/>
</dbReference>
<evidence type="ECO:0000256" key="1">
    <source>
        <dbReference type="ARBA" id="ARBA00022553"/>
    </source>
</evidence>
<dbReference type="SUPFAM" id="SSF52172">
    <property type="entry name" value="CheY-like"/>
    <property type="match status" value="1"/>
</dbReference>
<accession>A0A645AYP2</accession>
<proteinExistence type="predicted"/>
<reference evidence="3" key="1">
    <citation type="submission" date="2019-08" db="EMBL/GenBank/DDBJ databases">
        <authorList>
            <person name="Kucharzyk K."/>
            <person name="Murdoch R.W."/>
            <person name="Higgins S."/>
            <person name="Loffler F."/>
        </authorList>
    </citation>
    <scope>NUCLEOTIDE SEQUENCE</scope>
</reference>